<keyword evidence="8" id="KW-1185">Reference proteome</keyword>
<feature type="chain" id="PRO_5009260742" evidence="5">
    <location>
        <begin position="23"/>
        <end position="529"/>
    </location>
</feature>
<evidence type="ECO:0000256" key="3">
    <source>
        <dbReference type="ARBA" id="ARBA00023295"/>
    </source>
</evidence>
<dbReference type="STRING" id="652787.SAMN05216490_1355"/>
<dbReference type="AlphaFoldDB" id="A0A1H1T3D7"/>
<gene>
    <name evidence="7" type="ORF">SAMN05216490_1355</name>
</gene>
<dbReference type="SMART" id="SM00710">
    <property type="entry name" value="PbH1"/>
    <property type="match status" value="6"/>
</dbReference>
<dbReference type="InterPro" id="IPR000743">
    <property type="entry name" value="Glyco_hydro_28"/>
</dbReference>
<protein>
    <submittedName>
        <fullName evidence="7">Glycosyl hydrolases family 28</fullName>
    </submittedName>
</protein>
<dbReference type="InterPro" id="IPR011050">
    <property type="entry name" value="Pectin_lyase_fold/virulence"/>
</dbReference>
<dbReference type="InterPro" id="IPR006626">
    <property type="entry name" value="PbH1"/>
</dbReference>
<keyword evidence="2 4" id="KW-0378">Hydrolase</keyword>
<organism evidence="7 8">
    <name type="scientific">Mucilaginibacter mallensis</name>
    <dbReference type="NCBI Taxonomy" id="652787"/>
    <lineage>
        <taxon>Bacteria</taxon>
        <taxon>Pseudomonadati</taxon>
        <taxon>Bacteroidota</taxon>
        <taxon>Sphingobacteriia</taxon>
        <taxon>Sphingobacteriales</taxon>
        <taxon>Sphingobacteriaceae</taxon>
        <taxon>Mucilaginibacter</taxon>
    </lineage>
</organism>
<dbReference type="EMBL" id="LT629740">
    <property type="protein sequence ID" value="SDS54700.1"/>
    <property type="molecule type" value="Genomic_DNA"/>
</dbReference>
<accession>A0A1H1T3D7</accession>
<dbReference type="RefSeq" id="WP_091370569.1">
    <property type="nucleotide sequence ID" value="NZ_LT629740.1"/>
</dbReference>
<evidence type="ECO:0000256" key="1">
    <source>
        <dbReference type="ARBA" id="ARBA00008834"/>
    </source>
</evidence>
<evidence type="ECO:0000313" key="8">
    <source>
        <dbReference type="Proteomes" id="UP000199679"/>
    </source>
</evidence>
<evidence type="ECO:0000256" key="5">
    <source>
        <dbReference type="SAM" id="SignalP"/>
    </source>
</evidence>
<proteinExistence type="inferred from homology"/>
<dbReference type="InterPro" id="IPR024535">
    <property type="entry name" value="RHGA/B-epi-like_pectate_lyase"/>
</dbReference>
<keyword evidence="3 4" id="KW-0326">Glycosidase</keyword>
<dbReference type="GO" id="GO:0005975">
    <property type="term" value="P:carbohydrate metabolic process"/>
    <property type="evidence" value="ECO:0007669"/>
    <property type="project" value="InterPro"/>
</dbReference>
<evidence type="ECO:0000259" key="6">
    <source>
        <dbReference type="Pfam" id="PF12708"/>
    </source>
</evidence>
<feature type="signal peptide" evidence="5">
    <location>
        <begin position="1"/>
        <end position="22"/>
    </location>
</feature>
<evidence type="ECO:0000256" key="4">
    <source>
        <dbReference type="RuleBase" id="RU361169"/>
    </source>
</evidence>
<dbReference type="Gene3D" id="2.160.20.10">
    <property type="entry name" value="Single-stranded right-handed beta-helix, Pectin lyase-like"/>
    <property type="match status" value="1"/>
</dbReference>
<dbReference type="PANTHER" id="PTHR31339:SF0">
    <property type="entry name" value="PECTIN LYASE-LIKE SUPERFAMILY PROTEIN"/>
    <property type="match status" value="1"/>
</dbReference>
<name>A0A1H1T3D7_MUCMA</name>
<dbReference type="Proteomes" id="UP000199679">
    <property type="component" value="Chromosome I"/>
</dbReference>
<keyword evidence="5" id="KW-0732">Signal</keyword>
<dbReference type="InterPro" id="IPR012334">
    <property type="entry name" value="Pectin_lyas_fold"/>
</dbReference>
<evidence type="ECO:0000313" key="7">
    <source>
        <dbReference type="EMBL" id="SDS54700.1"/>
    </source>
</evidence>
<sequence length="529" mass="57056">MNYKIFLAGICLCLIAQLPLHAQTSEENFNVKSFGAQGDGHTTDTKSFIAAIAACVKAGGGTVYIPAGKFVVGTVQLFSNINLMLSPGAVLMASPNKDDFLLQKDYGFSGSGASDKLGILFATNAENVSITGTGVIDGNSTAFMYADSVQVNGDDLSYTRQGNAYLKNPDGNKEAPVMWKGIGSERPGTQIILHTCKKAIIRDITIRNANDWSVDIKESDDVKVLGISIDNDQRVPNSDGIDMYDSKNVLIADCDIRAGDDCIACIGSSNITVTNCNCTSRSCGIRVGYNVFNDHDSGNLLFNNIHIYGANRGIGIFQRRKGNMSNILFSNMIIDTRLYPGQWWGHGEPIHISAIPGAGHQEVGTISHVRFSNIIAAGEQGIVLIGSKESTLQDISFDHVQLTINNGKFTAINGGNFDMRPANDVKTTLYKHDIPAVYASRINNLTISNMDVHWDPSLPAWFTNAIYCDNFDQLTIDGLTASAAPKAPANEAVVSLHNGHGVSLDHIKLQTDIPTTIQHKLILQDNAGK</sequence>
<reference evidence="7 8" key="1">
    <citation type="submission" date="2016-10" db="EMBL/GenBank/DDBJ databases">
        <authorList>
            <person name="de Groot N.N."/>
        </authorList>
    </citation>
    <scope>NUCLEOTIDE SEQUENCE [LARGE SCALE GENOMIC DNA]</scope>
    <source>
        <strain evidence="7 8">MP1X4</strain>
    </source>
</reference>
<dbReference type="Pfam" id="PF12708">
    <property type="entry name" value="Pect-lyase_RHGA_epim"/>
    <property type="match status" value="1"/>
</dbReference>
<dbReference type="PANTHER" id="PTHR31339">
    <property type="entry name" value="PECTIN LYASE-RELATED"/>
    <property type="match status" value="1"/>
</dbReference>
<comment type="similarity">
    <text evidence="1 4">Belongs to the glycosyl hydrolase 28 family.</text>
</comment>
<dbReference type="OrthoDB" id="9795222at2"/>
<dbReference type="InterPro" id="IPR051801">
    <property type="entry name" value="GH28_Enzymes"/>
</dbReference>
<dbReference type="Pfam" id="PF00295">
    <property type="entry name" value="Glyco_hydro_28"/>
    <property type="match status" value="1"/>
</dbReference>
<dbReference type="SUPFAM" id="SSF51126">
    <property type="entry name" value="Pectin lyase-like"/>
    <property type="match status" value="1"/>
</dbReference>
<feature type="domain" description="Rhamnogalacturonase A/B/Epimerase-like pectate lyase" evidence="6">
    <location>
        <begin position="29"/>
        <end position="139"/>
    </location>
</feature>
<dbReference type="GO" id="GO:0004650">
    <property type="term" value="F:polygalacturonase activity"/>
    <property type="evidence" value="ECO:0007669"/>
    <property type="project" value="InterPro"/>
</dbReference>
<evidence type="ECO:0000256" key="2">
    <source>
        <dbReference type="ARBA" id="ARBA00022801"/>
    </source>
</evidence>